<gene>
    <name evidence="2" type="ORF">PQR57_22535</name>
</gene>
<evidence type="ECO:0008006" key="4">
    <source>
        <dbReference type="Google" id="ProtNLM"/>
    </source>
</evidence>
<organism evidence="2 3">
    <name type="scientific">Paraburkholderia dipogonis</name>
    <dbReference type="NCBI Taxonomy" id="1211383"/>
    <lineage>
        <taxon>Bacteria</taxon>
        <taxon>Pseudomonadati</taxon>
        <taxon>Pseudomonadota</taxon>
        <taxon>Betaproteobacteria</taxon>
        <taxon>Burkholderiales</taxon>
        <taxon>Burkholderiaceae</taxon>
        <taxon>Paraburkholderia</taxon>
    </lineage>
</organism>
<feature type="chain" id="PRO_5045853140" description="Secreted protein" evidence="1">
    <location>
        <begin position="35"/>
        <end position="127"/>
    </location>
</feature>
<keyword evidence="1" id="KW-0732">Signal</keyword>
<dbReference type="Proteomes" id="UP001629230">
    <property type="component" value="Unassembled WGS sequence"/>
</dbReference>
<dbReference type="EMBL" id="JAQQEZ010000016">
    <property type="protein sequence ID" value="MFM0003789.1"/>
    <property type="molecule type" value="Genomic_DNA"/>
</dbReference>
<evidence type="ECO:0000313" key="2">
    <source>
        <dbReference type="EMBL" id="MFM0003789.1"/>
    </source>
</evidence>
<protein>
    <recommendedName>
        <fullName evidence="4">Secreted protein</fullName>
    </recommendedName>
</protein>
<proteinExistence type="predicted"/>
<evidence type="ECO:0000256" key="1">
    <source>
        <dbReference type="SAM" id="SignalP"/>
    </source>
</evidence>
<sequence length="127" mass="13289">MRRRYKSAVFADAIRSVCAILALLAAAASSSAEAREIKVVSGTYGKNCGASRGNATADLARQCNGLQTCRYVLHKAPTGTPSVRCRTDFRAEWFCAGTEFHTAALSAQAEPGSTLVLSCVEGTGAGK</sequence>
<reference evidence="2 3" key="1">
    <citation type="journal article" date="2024" name="Chem. Sci.">
        <title>Discovery of megapolipeptins by genome mining of a Burkholderiales bacteria collection.</title>
        <authorList>
            <person name="Paulo B.S."/>
            <person name="Recchia M.J.J."/>
            <person name="Lee S."/>
            <person name="Fergusson C.H."/>
            <person name="Romanowski S.B."/>
            <person name="Hernandez A."/>
            <person name="Krull N."/>
            <person name="Liu D.Y."/>
            <person name="Cavanagh H."/>
            <person name="Bos A."/>
            <person name="Gray C.A."/>
            <person name="Murphy B.T."/>
            <person name="Linington R.G."/>
            <person name="Eustaquio A.S."/>
        </authorList>
    </citation>
    <scope>NUCLEOTIDE SEQUENCE [LARGE SCALE GENOMIC DNA]</scope>
    <source>
        <strain evidence="2 3">RL17-350-BIC-A</strain>
    </source>
</reference>
<name>A0ABW9AWH1_9BURK</name>
<keyword evidence="3" id="KW-1185">Reference proteome</keyword>
<accession>A0ABW9AWH1</accession>
<evidence type="ECO:0000313" key="3">
    <source>
        <dbReference type="Proteomes" id="UP001629230"/>
    </source>
</evidence>
<feature type="signal peptide" evidence="1">
    <location>
        <begin position="1"/>
        <end position="34"/>
    </location>
</feature>
<comment type="caution">
    <text evidence="2">The sequence shown here is derived from an EMBL/GenBank/DDBJ whole genome shotgun (WGS) entry which is preliminary data.</text>
</comment>
<dbReference type="RefSeq" id="WP_408178798.1">
    <property type="nucleotide sequence ID" value="NZ_JAQQEZ010000016.1"/>
</dbReference>